<accession>A0A8S5UHL4</accession>
<evidence type="ECO:0000313" key="1">
    <source>
        <dbReference type="EMBL" id="DAF93862.1"/>
    </source>
</evidence>
<proteinExistence type="predicted"/>
<organism evidence="1">
    <name type="scientific">Siphoviridae sp. ctZd434</name>
    <dbReference type="NCBI Taxonomy" id="2825559"/>
    <lineage>
        <taxon>Viruses</taxon>
        <taxon>Duplodnaviria</taxon>
        <taxon>Heunggongvirae</taxon>
        <taxon>Uroviricota</taxon>
        <taxon>Caudoviricetes</taxon>
    </lineage>
</organism>
<dbReference type="EMBL" id="BK016088">
    <property type="protein sequence ID" value="DAF93862.1"/>
    <property type="molecule type" value="Genomic_DNA"/>
</dbReference>
<name>A0A8S5UHL4_9CAUD</name>
<reference evidence="1" key="1">
    <citation type="journal article" date="2021" name="Proc. Natl. Acad. Sci. U.S.A.">
        <title>A Catalog of Tens of Thousands of Viruses from Human Metagenomes Reveals Hidden Associations with Chronic Diseases.</title>
        <authorList>
            <person name="Tisza M.J."/>
            <person name="Buck C.B."/>
        </authorList>
    </citation>
    <scope>NUCLEOTIDE SEQUENCE</scope>
    <source>
        <strain evidence="1">CtZd434</strain>
    </source>
</reference>
<sequence length="1118" mass="127131">MVNKGKSIYLCRPNGEKICVLNGVDTSTVLYEEHLKDYDELSFTVDRYIEVDGTYIESNGYDMLHAYMELLIEDVGRFQMQEPSTANDGNQESKSILAYSLEKEFEDKDYVKLKVNTGERDSLEYLAPENVNELGFAKNYIVFYDEKNPSLSLLNYVLEKMPGWSIGYIDPMLHKTKWSFDEDNINLYAFLTSTLAPKAECIFTFDTLAKKINAYSKHNLDYDTNIFIGFRNLLNSVDITTEEDSIYTRFNVLGDGDLDISNVNFNDPKIINIDYFLNTDYVSQELIDKFHAWWDYRYKDLDPNVKNSSRRHQFINLSKQWADLTDKIYEITYRQPSDGTNWDQWNKMEEDLLKKNLSYYNKLLESLQISVDPNIDNNPRYNVDSNGNIIYTPWKKPDGSVDHDKYLELLYNMENGYGGYYSYFEILTYIIPYIQMAIDNLGKPEDDKQEPVEGESWETNWDLYGISELEAKLKTYREDKMKPIENYAKPWDSLTPEQQKEFANGADAYNKTHDLYKKYEGFVGNESTPGTILYKLKQLNAEVDELNTKLDSVTKSRTDMIEDVSMSNSRFGFTEEDFIKINTLFHDTDYQNSNILTTSIDTTLSKIDVQETLYQDAVSKLSEVSQPQYSFSIQLDNLMEIEEFKDWIDDLKILNYIRLGIRDNYSVKLRYIGRSWNPCDITPDLQLKFSNMITSKSGRNDFTDILDSENNRGAKNSISIADISSHADDDSLNNLLQHLINMQGFGNAVTNLAGNVNIDEGTFYSLAGEYLKVTEINVDKIIGDEASFNKFFATYLDVDTIVGDSAIFKNLTVDVANIESLLAGHAGVGDLQAIHLTANNVIIDNAVIKDLIASKISVADLSAHSASAELITLISSSTGAPTIAFKDSTQQFYDADGHVRVQIGQDASGDFSFIVRGTDGTTALFNENGVTSNAIADGLIVNNMIQSGTINKDRLSFPIIEANEHGGVDITQIYDGKGNLWGIQYNQFKETVSSGLNDVTSGLNDVTSGLGELDQKIENSIQFKLEVLSSNGLIFSNSVINTTLTPVLYRGNDDVTDQYGDECFIWHRLSDDQEYDKYWDSQHAPQKQLRITNEDVYKITTFRCDFVLENTVLASSQI</sequence>
<protein>
    <submittedName>
        <fullName evidence="1">Tail protein</fullName>
    </submittedName>
</protein>